<gene>
    <name evidence="12" type="ORF">GGD88_001193</name>
</gene>
<evidence type="ECO:0000256" key="8">
    <source>
        <dbReference type="ARBA" id="ARBA00022989"/>
    </source>
</evidence>
<reference evidence="12 13" key="1">
    <citation type="submission" date="2020-08" db="EMBL/GenBank/DDBJ databases">
        <title>Genome sequencing of Purple Non-Sulfur Bacteria from various extreme environments.</title>
        <authorList>
            <person name="Mayer M."/>
        </authorList>
    </citation>
    <scope>NUCLEOTIDE SEQUENCE [LARGE SCALE GENOMIC DNA]</scope>
    <source>
        <strain evidence="12 13">JA135</strain>
    </source>
</reference>
<evidence type="ECO:0000259" key="11">
    <source>
        <dbReference type="PROSITE" id="PS50109"/>
    </source>
</evidence>
<keyword evidence="9 10" id="KW-0472">Membrane</keyword>
<dbReference type="GO" id="GO:0005886">
    <property type="term" value="C:plasma membrane"/>
    <property type="evidence" value="ECO:0007669"/>
    <property type="project" value="TreeGrafter"/>
</dbReference>
<comment type="subcellular location">
    <subcellularLocation>
        <location evidence="2">Membrane</location>
    </subcellularLocation>
</comment>
<dbReference type="PANTHER" id="PTHR45436">
    <property type="entry name" value="SENSOR HISTIDINE KINASE YKOH"/>
    <property type="match status" value="1"/>
</dbReference>
<dbReference type="InterPro" id="IPR050428">
    <property type="entry name" value="TCS_sensor_his_kinase"/>
</dbReference>
<evidence type="ECO:0000313" key="13">
    <source>
        <dbReference type="Proteomes" id="UP000555728"/>
    </source>
</evidence>
<dbReference type="EC" id="2.7.13.3" evidence="3"/>
<keyword evidence="6 10" id="KW-0812">Transmembrane</keyword>
<keyword evidence="4" id="KW-0597">Phosphoprotein</keyword>
<evidence type="ECO:0000313" key="12">
    <source>
        <dbReference type="EMBL" id="MBB4285475.1"/>
    </source>
</evidence>
<evidence type="ECO:0000256" key="7">
    <source>
        <dbReference type="ARBA" id="ARBA00022777"/>
    </source>
</evidence>
<feature type="transmembrane region" description="Helical" evidence="10">
    <location>
        <begin position="174"/>
        <end position="193"/>
    </location>
</feature>
<comment type="caution">
    <text evidence="12">The sequence shown here is derived from an EMBL/GenBank/DDBJ whole genome shotgun (WGS) entry which is preliminary data.</text>
</comment>
<dbReference type="EMBL" id="JACIGI010000007">
    <property type="protein sequence ID" value="MBB4285475.1"/>
    <property type="molecule type" value="Genomic_DNA"/>
</dbReference>
<dbReference type="Pfam" id="PF02518">
    <property type="entry name" value="HATPase_c"/>
    <property type="match status" value="1"/>
</dbReference>
<feature type="domain" description="Histidine kinase" evidence="11">
    <location>
        <begin position="253"/>
        <end position="457"/>
    </location>
</feature>
<organism evidence="12 13">
    <name type="scientific">Roseospira goensis</name>
    <dbReference type="NCBI Taxonomy" id="391922"/>
    <lineage>
        <taxon>Bacteria</taxon>
        <taxon>Pseudomonadati</taxon>
        <taxon>Pseudomonadota</taxon>
        <taxon>Alphaproteobacteria</taxon>
        <taxon>Rhodospirillales</taxon>
        <taxon>Rhodospirillaceae</taxon>
        <taxon>Roseospira</taxon>
    </lineage>
</organism>
<dbReference type="Gene3D" id="3.30.565.10">
    <property type="entry name" value="Histidine kinase-like ATPase, C-terminal domain"/>
    <property type="match status" value="1"/>
</dbReference>
<dbReference type="SMART" id="SM00387">
    <property type="entry name" value="HATPase_c"/>
    <property type="match status" value="1"/>
</dbReference>
<evidence type="ECO:0000256" key="5">
    <source>
        <dbReference type="ARBA" id="ARBA00022679"/>
    </source>
</evidence>
<keyword evidence="5" id="KW-0808">Transferase</keyword>
<accession>A0A7W6RZ98</accession>
<keyword evidence="8 10" id="KW-1133">Transmembrane helix</keyword>
<dbReference type="AlphaFoldDB" id="A0A7W6RZ98"/>
<name>A0A7W6RZ98_9PROT</name>
<feature type="transmembrane region" description="Helical" evidence="10">
    <location>
        <begin position="12"/>
        <end position="37"/>
    </location>
</feature>
<dbReference type="PROSITE" id="PS50109">
    <property type="entry name" value="HIS_KIN"/>
    <property type="match status" value="1"/>
</dbReference>
<comment type="catalytic activity">
    <reaction evidence="1">
        <text>ATP + protein L-histidine = ADP + protein N-phospho-L-histidine.</text>
        <dbReference type="EC" id="2.7.13.3"/>
    </reaction>
</comment>
<dbReference type="PANTHER" id="PTHR45436:SF5">
    <property type="entry name" value="SENSOR HISTIDINE KINASE TRCS"/>
    <property type="match status" value="1"/>
</dbReference>
<dbReference type="SUPFAM" id="SSF55874">
    <property type="entry name" value="ATPase domain of HSP90 chaperone/DNA topoisomerase II/histidine kinase"/>
    <property type="match status" value="1"/>
</dbReference>
<keyword evidence="13" id="KW-1185">Reference proteome</keyword>
<dbReference type="RefSeq" id="WP_221237025.1">
    <property type="nucleotide sequence ID" value="NZ_JACIGI010000007.1"/>
</dbReference>
<sequence>MGTRLAPSSIRVRLLIAGAVSIVVALALAGTGLSLLFERHVERRALVELGVHLDQVIAGLDRAPDGRLAAPQPPADPRFTRPLSGLYWQVEAEAEDRVLRSRSLWDARLDLPADELRDGQVHEHTLDGPAGQSLLTLERSVTLPGRLGSPKVRAAVALDRADLRAATAAFAADLLPYLGVLALGLIVASWLQITVGLRPLAAIRARVGAIRAGTASRLGSDFPDEVQPLAAEVDGLLTAREGDVARARARAADLAHGLKTPLQVLAGDVARLRESGAVDVADEIDQVATAMRRHVERELARARLAAGMLDGSCRPAEVAARVVGVVRRGPAGARLTWHERIPADLRAGIDGDDLTEVLGALIENAARHAATSVTLTGAAADEAVELRVIDDGPGIAAEQRAAVLDRGTRLDTAGPGTGLGLPIAQDILAAWGGALDLEDAPGPGSGLAVRVTLPRPRRADSRAPRHLPML</sequence>
<dbReference type="InterPro" id="IPR004358">
    <property type="entry name" value="Sig_transdc_His_kin-like_C"/>
</dbReference>
<evidence type="ECO:0000256" key="6">
    <source>
        <dbReference type="ARBA" id="ARBA00022692"/>
    </source>
</evidence>
<dbReference type="InterPro" id="IPR005467">
    <property type="entry name" value="His_kinase_dom"/>
</dbReference>
<evidence type="ECO:0000256" key="10">
    <source>
        <dbReference type="SAM" id="Phobius"/>
    </source>
</evidence>
<dbReference type="InterPro" id="IPR036890">
    <property type="entry name" value="HATPase_C_sf"/>
</dbReference>
<evidence type="ECO:0000256" key="3">
    <source>
        <dbReference type="ARBA" id="ARBA00012438"/>
    </source>
</evidence>
<dbReference type="GO" id="GO:0000160">
    <property type="term" value="P:phosphorelay signal transduction system"/>
    <property type="evidence" value="ECO:0007669"/>
    <property type="project" value="TreeGrafter"/>
</dbReference>
<evidence type="ECO:0000256" key="2">
    <source>
        <dbReference type="ARBA" id="ARBA00004370"/>
    </source>
</evidence>
<dbReference type="GO" id="GO:0004673">
    <property type="term" value="F:protein histidine kinase activity"/>
    <property type="evidence" value="ECO:0007669"/>
    <property type="project" value="UniProtKB-EC"/>
</dbReference>
<evidence type="ECO:0000256" key="4">
    <source>
        <dbReference type="ARBA" id="ARBA00022553"/>
    </source>
</evidence>
<keyword evidence="7 12" id="KW-0418">Kinase</keyword>
<proteinExistence type="predicted"/>
<protein>
    <recommendedName>
        <fullName evidence="3">histidine kinase</fullName>
        <ecNumber evidence="3">2.7.13.3</ecNumber>
    </recommendedName>
</protein>
<dbReference type="InterPro" id="IPR003594">
    <property type="entry name" value="HATPase_dom"/>
</dbReference>
<evidence type="ECO:0000256" key="9">
    <source>
        <dbReference type="ARBA" id="ARBA00023136"/>
    </source>
</evidence>
<dbReference type="Proteomes" id="UP000555728">
    <property type="component" value="Unassembled WGS sequence"/>
</dbReference>
<dbReference type="PRINTS" id="PR00344">
    <property type="entry name" value="BCTRLSENSOR"/>
</dbReference>
<evidence type="ECO:0000256" key="1">
    <source>
        <dbReference type="ARBA" id="ARBA00000085"/>
    </source>
</evidence>